<dbReference type="AlphaFoldDB" id="A0A975NBJ0"/>
<dbReference type="PANTHER" id="PTHR36837:SF4">
    <property type="entry name" value="BLR0908 PROTEIN"/>
    <property type="match status" value="1"/>
</dbReference>
<dbReference type="InterPro" id="IPR051321">
    <property type="entry name" value="PHA/PHB_synthase"/>
</dbReference>
<evidence type="ECO:0000259" key="1">
    <source>
        <dbReference type="Pfam" id="PF00561"/>
    </source>
</evidence>
<dbReference type="RefSeq" id="WP_215620920.1">
    <property type="nucleotide sequence ID" value="NZ_CP076134.1"/>
</dbReference>
<organism evidence="2 3">
    <name type="scientific">Bradyrhizobium sediminis</name>
    <dbReference type="NCBI Taxonomy" id="2840469"/>
    <lineage>
        <taxon>Bacteria</taxon>
        <taxon>Pseudomonadati</taxon>
        <taxon>Pseudomonadota</taxon>
        <taxon>Alphaproteobacteria</taxon>
        <taxon>Hyphomicrobiales</taxon>
        <taxon>Nitrobacteraceae</taxon>
        <taxon>Bradyrhizobium</taxon>
    </lineage>
</organism>
<dbReference type="InterPro" id="IPR029058">
    <property type="entry name" value="AB_hydrolase_fold"/>
</dbReference>
<evidence type="ECO:0000313" key="3">
    <source>
        <dbReference type="Proteomes" id="UP000680839"/>
    </source>
</evidence>
<dbReference type="PANTHER" id="PTHR36837">
    <property type="entry name" value="POLY(3-HYDROXYALKANOATE) POLYMERASE SUBUNIT PHAC"/>
    <property type="match status" value="1"/>
</dbReference>
<dbReference type="GO" id="GO:0016787">
    <property type="term" value="F:hydrolase activity"/>
    <property type="evidence" value="ECO:0007669"/>
    <property type="project" value="UniProtKB-KW"/>
</dbReference>
<dbReference type="Gene3D" id="3.40.50.1820">
    <property type="entry name" value="alpha/beta hydrolase"/>
    <property type="match status" value="1"/>
</dbReference>
<reference evidence="2" key="1">
    <citation type="submission" date="2021-06" db="EMBL/GenBank/DDBJ databases">
        <title>Bradyrhizobium sp. S2-20-1 Genome sequencing.</title>
        <authorList>
            <person name="Jin L."/>
        </authorList>
    </citation>
    <scope>NUCLEOTIDE SEQUENCE</scope>
    <source>
        <strain evidence="2">S2-20-1</strain>
    </source>
</reference>
<proteinExistence type="predicted"/>
<gene>
    <name evidence="2" type="ORF">KMZ29_20465</name>
</gene>
<sequence>MVALVAQSIPIDAALDACWFQFGVADILRRAQGHAFGAFGLNPNECPYQVIASGPFWRLRDYTKHDTAQSLLIVAAPIKRPYIWDLAPTASAIRFCLGQDLHVHLLEWLPASRTTGNNGLTEYTEAISDCVAKISGESAGVKPFLIGHSLGGTLAAIFGALAPTSIRGLLLLGAPLCFRPTTSRFRDGLVALVPSGLTEAEPCPGSLLSHVSALASPDTFIWSRLTDAAFSITDSHAMEIHTRVERWALDEVPLPGKLVHQIIEWLYRENLFCQGALRIGGTLVGPQGVSVPTLAIINTADDVAPLDSVKPFIDAMPTSDVRIIEYPGEIGVGLQHLGILIGREAHAQVWPDIASWINSHR</sequence>
<dbReference type="SUPFAM" id="SSF53474">
    <property type="entry name" value="alpha/beta-Hydrolases"/>
    <property type="match status" value="1"/>
</dbReference>
<dbReference type="EMBL" id="CP076134">
    <property type="protein sequence ID" value="QWG12077.1"/>
    <property type="molecule type" value="Genomic_DNA"/>
</dbReference>
<accession>A0A975NBJ0</accession>
<dbReference type="Proteomes" id="UP000680839">
    <property type="component" value="Chromosome"/>
</dbReference>
<protein>
    <submittedName>
        <fullName evidence="2">Alpha/beta fold hydrolase</fullName>
    </submittedName>
</protein>
<feature type="domain" description="AB hydrolase-1" evidence="1">
    <location>
        <begin position="117"/>
        <end position="179"/>
    </location>
</feature>
<dbReference type="InterPro" id="IPR000073">
    <property type="entry name" value="AB_hydrolase_1"/>
</dbReference>
<name>A0A975NBJ0_9BRAD</name>
<keyword evidence="2" id="KW-0378">Hydrolase</keyword>
<evidence type="ECO:0000313" key="2">
    <source>
        <dbReference type="EMBL" id="QWG12077.1"/>
    </source>
</evidence>
<dbReference type="Pfam" id="PF00561">
    <property type="entry name" value="Abhydrolase_1"/>
    <property type="match status" value="1"/>
</dbReference>